<sequence>MIGYLALFFIVTLVFGEETSYETDYKTVSTTVIFPNYHRYFNTSSVWTNSSSTSTETHTNTETHIYTTTTTTAAAANTYSEITHITSEASTHSTIEEAITHSEITTAIPANPTSFPSPICNAFTTTIYAPVSIKTVTETTTITTGEPIKSSSSISSQTKQTTEHKKSEDKVETRTDYYTYTYTYA</sequence>
<evidence type="ECO:0000256" key="2">
    <source>
        <dbReference type="SAM" id="SignalP"/>
    </source>
</evidence>
<organism evidence="4">
    <name type="scientific">Spathaspora passalidarum (strain NRRL Y-27907 / 11-Y1)</name>
    <dbReference type="NCBI Taxonomy" id="619300"/>
    <lineage>
        <taxon>Eukaryota</taxon>
        <taxon>Fungi</taxon>
        <taxon>Dikarya</taxon>
        <taxon>Ascomycota</taxon>
        <taxon>Saccharomycotina</taxon>
        <taxon>Pichiomycetes</taxon>
        <taxon>Debaryomycetaceae</taxon>
        <taxon>Spathaspora</taxon>
    </lineage>
</organism>
<feature type="chain" id="PRO_5003442589" evidence="2">
    <location>
        <begin position="17"/>
        <end position="185"/>
    </location>
</feature>
<name>G3AV72_SPAPN</name>
<protein>
    <submittedName>
        <fullName evidence="3">Uncharacterized protein</fullName>
    </submittedName>
</protein>
<dbReference type="RefSeq" id="XP_007377641.1">
    <property type="nucleotide sequence ID" value="XM_007377579.1"/>
</dbReference>
<keyword evidence="2" id="KW-0732">Signal</keyword>
<dbReference type="GeneID" id="18874781"/>
<dbReference type="KEGG" id="spaa:SPAPADRAFT_63495"/>
<evidence type="ECO:0000313" key="3">
    <source>
        <dbReference type="EMBL" id="EGW29875.1"/>
    </source>
</evidence>
<proteinExistence type="predicted"/>
<dbReference type="InParanoid" id="G3AV72"/>
<feature type="region of interest" description="Disordered" evidence="1">
    <location>
        <begin position="144"/>
        <end position="171"/>
    </location>
</feature>
<dbReference type="EMBL" id="GL996506">
    <property type="protein sequence ID" value="EGW29875.1"/>
    <property type="molecule type" value="Genomic_DNA"/>
</dbReference>
<gene>
    <name evidence="3" type="ORF">SPAPADRAFT_63495</name>
</gene>
<evidence type="ECO:0000313" key="4">
    <source>
        <dbReference type="Proteomes" id="UP000000709"/>
    </source>
</evidence>
<evidence type="ECO:0000256" key="1">
    <source>
        <dbReference type="SAM" id="MobiDB-lite"/>
    </source>
</evidence>
<dbReference type="Proteomes" id="UP000000709">
    <property type="component" value="Unassembled WGS sequence"/>
</dbReference>
<feature type="compositionally biased region" description="Basic and acidic residues" evidence="1">
    <location>
        <begin position="161"/>
        <end position="171"/>
    </location>
</feature>
<feature type="compositionally biased region" description="Low complexity" evidence="1">
    <location>
        <begin position="144"/>
        <end position="160"/>
    </location>
</feature>
<reference evidence="3 4" key="1">
    <citation type="journal article" date="2011" name="Proc. Natl. Acad. Sci. U.S.A.">
        <title>Comparative genomics of xylose-fermenting fungi for enhanced biofuel production.</title>
        <authorList>
            <person name="Wohlbach D.J."/>
            <person name="Kuo A."/>
            <person name="Sato T.K."/>
            <person name="Potts K.M."/>
            <person name="Salamov A.A."/>
            <person name="LaButti K.M."/>
            <person name="Sun H."/>
            <person name="Clum A."/>
            <person name="Pangilinan J.L."/>
            <person name="Lindquist E.A."/>
            <person name="Lucas S."/>
            <person name="Lapidus A."/>
            <person name="Jin M."/>
            <person name="Gunawan C."/>
            <person name="Balan V."/>
            <person name="Dale B.E."/>
            <person name="Jeffries T.W."/>
            <person name="Zinkel R."/>
            <person name="Barry K.W."/>
            <person name="Grigoriev I.V."/>
            <person name="Gasch A.P."/>
        </authorList>
    </citation>
    <scope>NUCLEOTIDE SEQUENCE [LARGE SCALE GENOMIC DNA]</scope>
    <source>
        <strain evidence="4">NRRL Y-27907 / 11-Y1</strain>
    </source>
</reference>
<feature type="non-terminal residue" evidence="3">
    <location>
        <position position="185"/>
    </location>
</feature>
<accession>G3AV72</accession>
<dbReference type="HOGENOM" id="CLU_1464707_0_0_1"/>
<dbReference type="AlphaFoldDB" id="G3AV72"/>
<feature type="signal peptide" evidence="2">
    <location>
        <begin position="1"/>
        <end position="16"/>
    </location>
</feature>
<keyword evidence="4" id="KW-1185">Reference proteome</keyword>